<evidence type="ECO:0000313" key="1">
    <source>
        <dbReference type="EMBL" id="MBB3118624.1"/>
    </source>
</evidence>
<evidence type="ECO:0000313" key="2">
    <source>
        <dbReference type="Proteomes" id="UP000541535"/>
    </source>
</evidence>
<gene>
    <name evidence="1" type="ORF">FHS03_001655</name>
</gene>
<sequence>MAIQANAQGIVSGSFQIPANIPAGAKRVDFGGAGGSRGSATFLGQGTRLIELRQMVTRITENRSDPLAQTFTLPQSTQLAGVKLWFTAKGTSPVVAQIRGVIAGVPNNVIHAEGRILPTAIATSGPSQIVFDAPVWIDANTEYALVVQSNDAVTKLAVAEMNMWDNNAGKRVSAQPYQVGVLLSSSNASTWTAHQDRDLTFELLKPVFSETGRNVDLGSVSVSNATDLLLLSLAESPTFNSRVEYTLALPSGASVNVAEGQPLRLAKAETGNVGVTAKLSGTAAATPVLYPGTQLIFGAVKATADYVSVAFPAGANSRIRVVLDATLPSGAGVSVKVAGSDPADIYADMPQISSRQLGSNKYELTYEVTAFSKTSAKVKVVLNGSANVRPEVENLRAMAI</sequence>
<dbReference type="EMBL" id="JACHXD010000003">
    <property type="protein sequence ID" value="MBB3118624.1"/>
    <property type="molecule type" value="Genomic_DNA"/>
</dbReference>
<reference evidence="1 2" key="1">
    <citation type="submission" date="2020-08" db="EMBL/GenBank/DDBJ databases">
        <title>Genomic Encyclopedia of Type Strains, Phase III (KMG-III): the genomes of soil and plant-associated and newly described type strains.</title>
        <authorList>
            <person name="Whitman W."/>
        </authorList>
    </citation>
    <scope>NUCLEOTIDE SEQUENCE [LARGE SCALE GENOMIC DNA]</scope>
    <source>
        <strain evidence="1 2">CECT 8897</strain>
    </source>
</reference>
<comment type="caution">
    <text evidence="1">The sequence shown here is derived from an EMBL/GenBank/DDBJ whole genome shotgun (WGS) entry which is preliminary data.</text>
</comment>
<accession>A0A7W5FTA7</accession>
<dbReference type="RefSeq" id="WP_183440508.1">
    <property type="nucleotide sequence ID" value="NZ_JACHXD010000003.1"/>
</dbReference>
<proteinExistence type="predicted"/>
<organism evidence="1 2">
    <name type="scientific">Pseudoduganella violacea</name>
    <dbReference type="NCBI Taxonomy" id="1715466"/>
    <lineage>
        <taxon>Bacteria</taxon>
        <taxon>Pseudomonadati</taxon>
        <taxon>Pseudomonadota</taxon>
        <taxon>Betaproteobacteria</taxon>
        <taxon>Burkholderiales</taxon>
        <taxon>Oxalobacteraceae</taxon>
        <taxon>Telluria group</taxon>
        <taxon>Pseudoduganella</taxon>
    </lineage>
</organism>
<keyword evidence="2" id="KW-1185">Reference proteome</keyword>
<protein>
    <submittedName>
        <fullName evidence="1">Uncharacterized protein</fullName>
    </submittedName>
</protein>
<name>A0A7W5FTA7_9BURK</name>
<dbReference type="AlphaFoldDB" id="A0A7W5FTA7"/>
<dbReference type="Proteomes" id="UP000541535">
    <property type="component" value="Unassembled WGS sequence"/>
</dbReference>